<evidence type="ECO:0000256" key="9">
    <source>
        <dbReference type="SAM" id="Phobius"/>
    </source>
</evidence>
<keyword evidence="4 9" id="KW-1133">Transmembrane helix</keyword>
<dbReference type="SUPFAM" id="SSF81321">
    <property type="entry name" value="Family A G protein-coupled receptor-like"/>
    <property type="match status" value="1"/>
</dbReference>
<dbReference type="Ensembl" id="ENSLLTT00000022630.1">
    <property type="protein sequence ID" value="ENSLLTP00000021820.1"/>
    <property type="gene ID" value="ENSLLTG00000016273.1"/>
</dbReference>
<dbReference type="PRINTS" id="PR00237">
    <property type="entry name" value="GPCRRHODOPSN"/>
</dbReference>
<dbReference type="Pfam" id="PF13853">
    <property type="entry name" value="7tm_4"/>
    <property type="match status" value="1"/>
</dbReference>
<dbReference type="GO" id="GO:0004984">
    <property type="term" value="F:olfactory receptor activity"/>
    <property type="evidence" value="ECO:0007669"/>
    <property type="project" value="InterPro"/>
</dbReference>
<keyword evidence="3" id="KW-0552">Olfaction</keyword>
<evidence type="ECO:0000256" key="4">
    <source>
        <dbReference type="ARBA" id="ARBA00022989"/>
    </source>
</evidence>
<feature type="domain" description="G-protein coupled receptors family 1 profile" evidence="10">
    <location>
        <begin position="57"/>
        <end position="303"/>
    </location>
</feature>
<dbReference type="Proteomes" id="UP000694406">
    <property type="component" value="Unplaced"/>
</dbReference>
<dbReference type="PANTHER" id="PTHR48002">
    <property type="entry name" value="OLFACTORY RECEPTOR"/>
    <property type="match status" value="1"/>
</dbReference>
<evidence type="ECO:0000313" key="12">
    <source>
        <dbReference type="Proteomes" id="UP000694406"/>
    </source>
</evidence>
<evidence type="ECO:0000256" key="5">
    <source>
        <dbReference type="ARBA" id="ARBA00023040"/>
    </source>
</evidence>
<reference evidence="11" key="2">
    <citation type="submission" date="2025-09" db="UniProtKB">
        <authorList>
            <consortium name="Ensembl"/>
        </authorList>
    </citation>
    <scope>IDENTIFICATION</scope>
</reference>
<keyword evidence="5" id="KW-0297">G-protein coupled receptor</keyword>
<evidence type="ECO:0000259" key="10">
    <source>
        <dbReference type="PROSITE" id="PS50262"/>
    </source>
</evidence>
<evidence type="ECO:0000256" key="6">
    <source>
        <dbReference type="ARBA" id="ARBA00023136"/>
    </source>
</evidence>
<comment type="subcellular location">
    <subcellularLocation>
        <location evidence="1">Membrane</location>
        <topology evidence="1">Multi-pass membrane protein</topology>
    </subcellularLocation>
</comment>
<keyword evidence="2 9" id="KW-0812">Transmembrane</keyword>
<keyword evidence="12" id="KW-1185">Reference proteome</keyword>
<evidence type="ECO:0000256" key="2">
    <source>
        <dbReference type="ARBA" id="ARBA00022692"/>
    </source>
</evidence>
<protein>
    <recommendedName>
        <fullName evidence="10">G-protein coupled receptors family 1 profile domain-containing protein</fullName>
    </recommendedName>
</protein>
<dbReference type="GO" id="GO:0005886">
    <property type="term" value="C:plasma membrane"/>
    <property type="evidence" value="ECO:0007669"/>
    <property type="project" value="UniProtKB-ARBA"/>
</dbReference>
<organism evidence="11 12">
    <name type="scientific">Laticauda laticaudata</name>
    <name type="common">Blue-ringed sea krait</name>
    <name type="synonym">Blue-lipped sea krait</name>
    <dbReference type="NCBI Taxonomy" id="8630"/>
    <lineage>
        <taxon>Eukaryota</taxon>
        <taxon>Metazoa</taxon>
        <taxon>Chordata</taxon>
        <taxon>Craniata</taxon>
        <taxon>Vertebrata</taxon>
        <taxon>Euteleostomi</taxon>
        <taxon>Lepidosauria</taxon>
        <taxon>Squamata</taxon>
        <taxon>Bifurcata</taxon>
        <taxon>Unidentata</taxon>
        <taxon>Episquamata</taxon>
        <taxon>Toxicofera</taxon>
        <taxon>Serpentes</taxon>
        <taxon>Colubroidea</taxon>
        <taxon>Elapidae</taxon>
        <taxon>Laticaudinae</taxon>
        <taxon>Laticauda</taxon>
    </lineage>
</organism>
<dbReference type="InterPro" id="IPR050427">
    <property type="entry name" value="Olfactory_Receptors"/>
</dbReference>
<dbReference type="PRINTS" id="PR00245">
    <property type="entry name" value="OLFACTORYR"/>
</dbReference>
<dbReference type="InterPro" id="IPR000725">
    <property type="entry name" value="Olfact_rcpt"/>
</dbReference>
<feature type="transmembrane region" description="Helical" evidence="9">
    <location>
        <begin position="286"/>
        <end position="305"/>
    </location>
</feature>
<keyword evidence="3" id="KW-0716">Sensory transduction</keyword>
<sequence>MHSHWLLRTIRDWFLLNQSLQPREVTYFVLLGLTDIRSLELVLFVIFFIIYLLILIENVLIIVTVACDPCLHIPMYFFLGNLSLIDICHSSVTTPKMLLDTFLSQKVISFGGCVAQLFFLHICACAEIFLLTIMAYDHCIAICYPLHYMKHVNLKICEFLVGGLWVGATVHSLVQMVLTICLPYCGPNVIDSFFCDVPPVIKLACTDSYFPRVLIVSNSGMISLVCFLALVTSYIIILFSLRRQTSEGRRKAFSTCNAHLLVVVLFLGPCIVLYSCPASSLSSDKLVAVFYTMVTPLFNPVIYTLRNEEVKKSMQKLWLRRKIFFTVG</sequence>
<dbReference type="GO" id="GO:0004930">
    <property type="term" value="F:G protein-coupled receptor activity"/>
    <property type="evidence" value="ECO:0007669"/>
    <property type="project" value="UniProtKB-KW"/>
</dbReference>
<keyword evidence="7" id="KW-0675">Receptor</keyword>
<dbReference type="Gene3D" id="1.20.1070.10">
    <property type="entry name" value="Rhodopsin 7-helix transmembrane proteins"/>
    <property type="match status" value="1"/>
</dbReference>
<feature type="transmembrane region" description="Helical" evidence="9">
    <location>
        <begin position="114"/>
        <end position="136"/>
    </location>
</feature>
<accession>A0A8C5SUR1</accession>
<keyword evidence="8" id="KW-0807">Transducer</keyword>
<feature type="transmembrane region" description="Helical" evidence="9">
    <location>
        <begin position="253"/>
        <end position="274"/>
    </location>
</feature>
<dbReference type="InterPro" id="IPR017452">
    <property type="entry name" value="GPCR_Rhodpsn_7TM"/>
</dbReference>
<evidence type="ECO:0000256" key="7">
    <source>
        <dbReference type="ARBA" id="ARBA00023170"/>
    </source>
</evidence>
<dbReference type="InterPro" id="IPR000276">
    <property type="entry name" value="GPCR_Rhodpsn"/>
</dbReference>
<dbReference type="GeneTree" id="ENSGT00940000163275"/>
<dbReference type="PROSITE" id="PS50262">
    <property type="entry name" value="G_PROTEIN_RECEP_F1_2"/>
    <property type="match status" value="1"/>
</dbReference>
<proteinExistence type="predicted"/>
<keyword evidence="6 9" id="KW-0472">Membrane</keyword>
<evidence type="ECO:0000256" key="8">
    <source>
        <dbReference type="ARBA" id="ARBA00023224"/>
    </source>
</evidence>
<dbReference type="AlphaFoldDB" id="A0A8C5SUR1"/>
<name>A0A8C5SUR1_LATLA</name>
<feature type="transmembrane region" description="Helical" evidence="9">
    <location>
        <begin position="41"/>
        <end position="63"/>
    </location>
</feature>
<feature type="transmembrane region" description="Helical" evidence="9">
    <location>
        <begin position="221"/>
        <end position="241"/>
    </location>
</feature>
<evidence type="ECO:0000256" key="1">
    <source>
        <dbReference type="ARBA" id="ARBA00004141"/>
    </source>
</evidence>
<evidence type="ECO:0000313" key="11">
    <source>
        <dbReference type="Ensembl" id="ENSLLTP00000021820.1"/>
    </source>
</evidence>
<feature type="transmembrane region" description="Helical" evidence="9">
    <location>
        <begin position="75"/>
        <end position="94"/>
    </location>
</feature>
<dbReference type="FunFam" id="1.20.1070.10:FF:000007">
    <property type="entry name" value="Olfactory receptor"/>
    <property type="match status" value="1"/>
</dbReference>
<evidence type="ECO:0000256" key="3">
    <source>
        <dbReference type="ARBA" id="ARBA00022725"/>
    </source>
</evidence>
<reference evidence="11" key="1">
    <citation type="submission" date="2025-08" db="UniProtKB">
        <authorList>
            <consortium name="Ensembl"/>
        </authorList>
    </citation>
    <scope>IDENTIFICATION</scope>
</reference>
<feature type="transmembrane region" description="Helical" evidence="9">
    <location>
        <begin position="156"/>
        <end position="174"/>
    </location>
</feature>